<evidence type="ECO:0000313" key="6">
    <source>
        <dbReference type="EnsemblMetazoa" id="Aqu2.1.07115_001"/>
    </source>
</evidence>
<dbReference type="STRING" id="400682.A0A1X7SYW5"/>
<accession>A0A1X7SYW5</accession>
<proteinExistence type="inferred from homology"/>
<dbReference type="Gene3D" id="3.30.70.330">
    <property type="match status" value="1"/>
</dbReference>
<dbReference type="InterPro" id="IPR012678">
    <property type="entry name" value="Ribosomal_uL23/eL15/eS24_sf"/>
</dbReference>
<dbReference type="InParanoid" id="A0A1X7SYW5"/>
<comment type="similarity">
    <text evidence="1">Belongs to the universal ribosomal protein uL23 family.</text>
</comment>
<dbReference type="EnsemblMetazoa" id="Aqu2.1.07115_001">
    <property type="protein sequence ID" value="Aqu2.1.07115_001"/>
    <property type="gene ID" value="Aqu2.1.07115"/>
</dbReference>
<dbReference type="GO" id="GO:0005762">
    <property type="term" value="C:mitochondrial large ribosomal subunit"/>
    <property type="evidence" value="ECO:0007669"/>
    <property type="project" value="TreeGrafter"/>
</dbReference>
<dbReference type="GO" id="GO:0032543">
    <property type="term" value="P:mitochondrial translation"/>
    <property type="evidence" value="ECO:0007669"/>
    <property type="project" value="TreeGrafter"/>
</dbReference>
<keyword evidence="2" id="KW-0689">Ribosomal protein</keyword>
<keyword evidence="3" id="KW-0687">Ribonucleoprotein</keyword>
<dbReference type="InterPro" id="IPR013025">
    <property type="entry name" value="Ribosomal_uL23-like"/>
</dbReference>
<organism evidence="6">
    <name type="scientific">Amphimedon queenslandica</name>
    <name type="common">Sponge</name>
    <dbReference type="NCBI Taxonomy" id="400682"/>
    <lineage>
        <taxon>Eukaryota</taxon>
        <taxon>Metazoa</taxon>
        <taxon>Porifera</taxon>
        <taxon>Demospongiae</taxon>
        <taxon>Heteroscleromorpha</taxon>
        <taxon>Haplosclerida</taxon>
        <taxon>Niphatidae</taxon>
        <taxon>Amphimedon</taxon>
    </lineage>
</organism>
<protein>
    <recommendedName>
        <fullName evidence="4">Large ribosomal subunit protein uL23m</fullName>
    </recommendedName>
    <alternativeName>
        <fullName evidence="5">39S ribosomal protein L23, mitochondrial</fullName>
    </alternativeName>
</protein>
<dbReference type="AlphaFoldDB" id="A0A1X7SYW5"/>
<sequence length="112" mass="12857">MATAGAAARLRKLAVLRQNKPAPKIYLCDWFVKLVKPGRELPKDHRIYGVDIHKVNTRIQRGKEKNRVGKSLPISLRKYRTPDVKVAYLILAKGEFKFPDLFSKYISNPNQP</sequence>
<reference evidence="6" key="1">
    <citation type="submission" date="2017-05" db="UniProtKB">
        <authorList>
            <consortium name="EnsemblMetazoa"/>
        </authorList>
    </citation>
    <scope>IDENTIFICATION</scope>
</reference>
<dbReference type="PANTHER" id="PTHR12059:SF5">
    <property type="entry name" value="LARGE RIBOSOMAL SUBUNIT PROTEIN UL23M"/>
    <property type="match status" value="1"/>
</dbReference>
<evidence type="ECO:0000256" key="2">
    <source>
        <dbReference type="ARBA" id="ARBA00022980"/>
    </source>
</evidence>
<evidence type="ECO:0000256" key="1">
    <source>
        <dbReference type="ARBA" id="ARBA00006700"/>
    </source>
</evidence>
<dbReference type="InterPro" id="IPR012677">
    <property type="entry name" value="Nucleotide-bd_a/b_plait_sf"/>
</dbReference>
<evidence type="ECO:0000256" key="5">
    <source>
        <dbReference type="ARBA" id="ARBA00041375"/>
    </source>
</evidence>
<name>A0A1X7SYW5_AMPQE</name>
<dbReference type="SUPFAM" id="SSF54189">
    <property type="entry name" value="Ribosomal proteins S24e, L23 and L15e"/>
    <property type="match status" value="1"/>
</dbReference>
<dbReference type="PANTHER" id="PTHR12059">
    <property type="entry name" value="RIBOSOMAL PROTEIN L23-RELATED"/>
    <property type="match status" value="1"/>
</dbReference>
<dbReference type="FunCoup" id="A0A1X7SYW5">
    <property type="interactions" value="9"/>
</dbReference>
<dbReference type="GO" id="GO:0003735">
    <property type="term" value="F:structural constituent of ribosome"/>
    <property type="evidence" value="ECO:0007669"/>
    <property type="project" value="InterPro"/>
</dbReference>
<evidence type="ECO:0000256" key="4">
    <source>
        <dbReference type="ARBA" id="ARBA00039977"/>
    </source>
</evidence>
<dbReference type="OrthoDB" id="10062407at2759"/>
<evidence type="ECO:0000256" key="3">
    <source>
        <dbReference type="ARBA" id="ARBA00023274"/>
    </source>
</evidence>